<gene>
    <name evidence="2" type="ORF">KP509_06G056600</name>
</gene>
<name>A0A8T2UPF9_CERRI</name>
<keyword evidence="3" id="KW-1185">Reference proteome</keyword>
<protein>
    <recommendedName>
        <fullName evidence="1">C2H2-type domain-containing protein</fullName>
    </recommendedName>
</protein>
<feature type="domain" description="C2H2-type" evidence="1">
    <location>
        <begin position="50"/>
        <end position="73"/>
    </location>
</feature>
<evidence type="ECO:0000259" key="1">
    <source>
        <dbReference type="PROSITE" id="PS00028"/>
    </source>
</evidence>
<dbReference type="InterPro" id="IPR013087">
    <property type="entry name" value="Znf_C2H2_type"/>
</dbReference>
<dbReference type="PROSITE" id="PS00028">
    <property type="entry name" value="ZINC_FINGER_C2H2_1"/>
    <property type="match status" value="1"/>
</dbReference>
<proteinExistence type="predicted"/>
<sequence>MRVFLYARLRLFVEEIDTRKRFDCLSVNQWTKQLMRSSAYAHVGSFLHMCLCRCARIFRYVGFLCRHVQASLHSQPHKYMPNNSSLDEFLFLILFYCVK</sequence>
<evidence type="ECO:0000313" key="2">
    <source>
        <dbReference type="EMBL" id="KAH7435264.1"/>
    </source>
</evidence>
<comment type="caution">
    <text evidence="2">The sequence shown here is derived from an EMBL/GenBank/DDBJ whole genome shotgun (WGS) entry which is preliminary data.</text>
</comment>
<accession>A0A8T2UPF9</accession>
<dbReference type="AlphaFoldDB" id="A0A8T2UPF9"/>
<organism evidence="2 3">
    <name type="scientific">Ceratopteris richardii</name>
    <name type="common">Triangle waterfern</name>
    <dbReference type="NCBI Taxonomy" id="49495"/>
    <lineage>
        <taxon>Eukaryota</taxon>
        <taxon>Viridiplantae</taxon>
        <taxon>Streptophyta</taxon>
        <taxon>Embryophyta</taxon>
        <taxon>Tracheophyta</taxon>
        <taxon>Polypodiopsida</taxon>
        <taxon>Polypodiidae</taxon>
        <taxon>Polypodiales</taxon>
        <taxon>Pteridineae</taxon>
        <taxon>Pteridaceae</taxon>
        <taxon>Parkerioideae</taxon>
        <taxon>Ceratopteris</taxon>
    </lineage>
</organism>
<reference evidence="2" key="1">
    <citation type="submission" date="2021-08" db="EMBL/GenBank/DDBJ databases">
        <title>WGS assembly of Ceratopteris richardii.</title>
        <authorList>
            <person name="Marchant D.B."/>
            <person name="Chen G."/>
            <person name="Jenkins J."/>
            <person name="Shu S."/>
            <person name="Leebens-Mack J."/>
            <person name="Grimwood J."/>
            <person name="Schmutz J."/>
            <person name="Soltis P."/>
            <person name="Soltis D."/>
            <person name="Chen Z.-H."/>
        </authorList>
    </citation>
    <scope>NUCLEOTIDE SEQUENCE</scope>
    <source>
        <strain evidence="2">Whitten #5841</strain>
        <tissue evidence="2">Leaf</tissue>
    </source>
</reference>
<dbReference type="EMBL" id="CM035411">
    <property type="protein sequence ID" value="KAH7435264.1"/>
    <property type="molecule type" value="Genomic_DNA"/>
</dbReference>
<dbReference type="Proteomes" id="UP000825935">
    <property type="component" value="Chromosome 6"/>
</dbReference>
<evidence type="ECO:0000313" key="3">
    <source>
        <dbReference type="Proteomes" id="UP000825935"/>
    </source>
</evidence>